<protein>
    <recommendedName>
        <fullName evidence="1">PA14 domain-containing protein</fullName>
    </recommendedName>
</protein>
<dbReference type="Proteomes" id="UP000729733">
    <property type="component" value="Unassembled WGS sequence"/>
</dbReference>
<dbReference type="EMBL" id="JADWDC010000045">
    <property type="protein sequence ID" value="MCC0178511.1"/>
    <property type="molecule type" value="Genomic_DNA"/>
</dbReference>
<evidence type="ECO:0000313" key="3">
    <source>
        <dbReference type="Proteomes" id="UP000729733"/>
    </source>
</evidence>
<gene>
    <name evidence="2" type="ORF">I4641_16165</name>
</gene>
<name>A0A964FGV7_9CYAN</name>
<dbReference type="InterPro" id="IPR037524">
    <property type="entry name" value="PA14/GLEYA"/>
</dbReference>
<dbReference type="AlphaFoldDB" id="A0A964FGV7"/>
<proteinExistence type="predicted"/>
<feature type="domain" description="PA14" evidence="1">
    <location>
        <begin position="47"/>
        <end position="189"/>
    </location>
</feature>
<comment type="caution">
    <text evidence="2">The sequence shown here is derived from an EMBL/GenBank/DDBJ whole genome shotgun (WGS) entry which is preliminary data.</text>
</comment>
<dbReference type="PROSITE" id="PS51820">
    <property type="entry name" value="PA14"/>
    <property type="match status" value="1"/>
</dbReference>
<evidence type="ECO:0000313" key="2">
    <source>
        <dbReference type="EMBL" id="MCC0178511.1"/>
    </source>
</evidence>
<sequence length="227" mass="24819">MIKIINYSILLYSVCLVQFGLTKKVNAFTVELFKSTTPIESLSDADALIGGTNLESTSSGSYDIIDFRDVAYGTPWGHSDIDNFFPGTTGNPNINNYAVLVTTTIEITSADDWTFLTSGDDGVRLRIDGFDVIKDDALHPTQDNLGTINLAVGEYDLELVLFENFGVGSLELWAAQETQTTYNSNFQLVGDVANGGIAEVPFDFSPSLGIVLCFGFWGLNQFYKNSK</sequence>
<reference evidence="2" key="1">
    <citation type="journal article" date="2021" name="Antonie Van Leeuwenhoek">
        <title>Draft genome and description of Waterburya agarophytonicola gen. nov. sp. nov. (Pleurocapsales, Cyanobacteria): a seaweed symbiont.</title>
        <authorList>
            <person name="Bonthond G."/>
            <person name="Shalygin S."/>
            <person name="Bayer T."/>
            <person name="Weinberger F."/>
        </authorList>
    </citation>
    <scope>NUCLEOTIDE SEQUENCE</scope>
    <source>
        <strain evidence="2">KI4</strain>
    </source>
</reference>
<dbReference type="RefSeq" id="WP_229641609.1">
    <property type="nucleotide sequence ID" value="NZ_JADWDC010000045.1"/>
</dbReference>
<dbReference type="Gene3D" id="3.90.182.10">
    <property type="entry name" value="Toxin - Anthrax Protective Antigen,domain 1"/>
    <property type="match status" value="1"/>
</dbReference>
<accession>A0A964FGV7</accession>
<dbReference type="InterPro" id="IPR011658">
    <property type="entry name" value="PA14_dom"/>
</dbReference>
<dbReference type="SUPFAM" id="SSF56988">
    <property type="entry name" value="Anthrax protective antigen"/>
    <property type="match status" value="1"/>
</dbReference>
<dbReference type="Pfam" id="PF07691">
    <property type="entry name" value="PA14"/>
    <property type="match status" value="1"/>
</dbReference>
<organism evidence="2 3">
    <name type="scientific">Waterburya agarophytonicola KI4</name>
    <dbReference type="NCBI Taxonomy" id="2874699"/>
    <lineage>
        <taxon>Bacteria</taxon>
        <taxon>Bacillati</taxon>
        <taxon>Cyanobacteriota</taxon>
        <taxon>Cyanophyceae</taxon>
        <taxon>Pleurocapsales</taxon>
        <taxon>Hyellaceae</taxon>
        <taxon>Waterburya</taxon>
        <taxon>Waterburya agarophytonicola</taxon>
    </lineage>
</organism>
<evidence type="ECO:0000259" key="1">
    <source>
        <dbReference type="PROSITE" id="PS51820"/>
    </source>
</evidence>
<keyword evidence="3" id="KW-1185">Reference proteome</keyword>